<dbReference type="Proteomes" id="UP000250358">
    <property type="component" value="Unassembled WGS sequence"/>
</dbReference>
<reference evidence="4 8" key="2">
    <citation type="submission" date="2019-01" db="EMBL/GenBank/DDBJ databases">
        <title>Brevundimonas diminuta Genome sequencing and assembly.</title>
        <authorList>
            <person name="Chen H."/>
        </authorList>
    </citation>
    <scope>NUCLEOTIDE SEQUENCE [LARGE SCALE GENOMIC DNA]</scope>
    <source>
        <strain evidence="4">ATCC</strain>
        <strain evidence="8">ATCC(B) 19146</strain>
    </source>
</reference>
<evidence type="ECO:0000256" key="1">
    <source>
        <dbReference type="SAM" id="MobiDB-lite"/>
    </source>
</evidence>
<accession>A0A2X1AN69</accession>
<dbReference type="AlphaFoldDB" id="A0A2X1AN69"/>
<dbReference type="InterPro" id="IPR055570">
    <property type="entry name" value="DUF7146"/>
</dbReference>
<keyword evidence="9" id="KW-1185">Reference proteome</keyword>
<dbReference type="KEGG" id="bdm:EQG53_12025"/>
<evidence type="ECO:0000313" key="7">
    <source>
        <dbReference type="Proteomes" id="UP000250358"/>
    </source>
</evidence>
<dbReference type="EMBL" id="CP066026">
    <property type="protein sequence ID" value="QQB87587.1"/>
    <property type="molecule type" value="Genomic_DNA"/>
</dbReference>
<protein>
    <submittedName>
        <fullName evidence="5">Toprim domain-containing protein</fullName>
    </submittedName>
    <submittedName>
        <fullName evidence="6">Uncharacterized protein conserved in bacteria</fullName>
    </submittedName>
</protein>
<evidence type="ECO:0000313" key="4">
    <source>
        <dbReference type="EMBL" id="QAT15032.1"/>
    </source>
</evidence>
<dbReference type="EMBL" id="UAQM01000027">
    <property type="protein sequence ID" value="SPU46067.1"/>
    <property type="molecule type" value="Genomic_DNA"/>
</dbReference>
<gene>
    <name evidence="4" type="ORF">EQG53_12025</name>
    <name evidence="5" type="ORF">I6H83_10420</name>
    <name evidence="6" type="ORF">NCTC11165_02393</name>
</gene>
<feature type="domain" description="DUF7146" evidence="3">
    <location>
        <begin position="93"/>
        <end position="197"/>
    </location>
</feature>
<feature type="domain" description="Toprim" evidence="2">
    <location>
        <begin position="207"/>
        <end position="291"/>
    </location>
</feature>
<dbReference type="Pfam" id="PF23639">
    <property type="entry name" value="DUF7146"/>
    <property type="match status" value="1"/>
</dbReference>
<dbReference type="Proteomes" id="UP000596117">
    <property type="component" value="Chromosome"/>
</dbReference>
<dbReference type="Pfam" id="PF13362">
    <property type="entry name" value="Toprim_3"/>
    <property type="match status" value="1"/>
</dbReference>
<proteinExistence type="predicted"/>
<dbReference type="EMBL" id="CP035093">
    <property type="protein sequence ID" value="QAT15032.1"/>
    <property type="molecule type" value="Genomic_DNA"/>
</dbReference>
<reference evidence="6 7" key="1">
    <citation type="submission" date="2018-06" db="EMBL/GenBank/DDBJ databases">
        <authorList>
            <consortium name="Pathogen Informatics"/>
            <person name="Doyle S."/>
        </authorList>
    </citation>
    <scope>NUCLEOTIDE SEQUENCE [LARGE SCALE GENOMIC DNA]</scope>
    <source>
        <strain evidence="6 7">NCTC11165</strain>
    </source>
</reference>
<evidence type="ECO:0000313" key="5">
    <source>
        <dbReference type="EMBL" id="QQB87587.1"/>
    </source>
</evidence>
<evidence type="ECO:0000313" key="9">
    <source>
        <dbReference type="Proteomes" id="UP000596117"/>
    </source>
</evidence>
<dbReference type="RefSeq" id="WP_046654030.1">
    <property type="nucleotide sequence ID" value="NZ_BJNC01000014.1"/>
</dbReference>
<evidence type="ECO:0000259" key="2">
    <source>
        <dbReference type="Pfam" id="PF13362"/>
    </source>
</evidence>
<dbReference type="InterPro" id="IPR006171">
    <property type="entry name" value="TOPRIM_dom"/>
</dbReference>
<evidence type="ECO:0000259" key="3">
    <source>
        <dbReference type="Pfam" id="PF23639"/>
    </source>
</evidence>
<evidence type="ECO:0000313" key="8">
    <source>
        <dbReference type="Proteomes" id="UP000287388"/>
    </source>
</evidence>
<sequence>MSLHPIVAALGGDLYQGGRRANVPAPGHSQADRSVSLLLEGDRLVIHGFGAADWRSVRDHLRALGLIDVEGRVTGARPSLAASSTALPDPGVRIEVARRLWASTIPIVEGDLCARHLRRRGIETPPARLGDLRRHPAAPVSVFHDGGPTCPALVAAVRAPDGRLRAVELTYLDPDGQRARRLRLARKTVGLVPAGAAVCLEPPGPVLVVGEGVMTTLSASARFGLPGWALLSAGNLARWSAPATVRKVVIAADRGPAGEEAAARLRRRLRSQGVEVCLRLPPHPFGDWNDAGAAPRKGGEEGRGGAPVRRG</sequence>
<name>A0A2X1AN69_BREDI</name>
<feature type="region of interest" description="Disordered" evidence="1">
    <location>
        <begin position="287"/>
        <end position="311"/>
    </location>
</feature>
<dbReference type="Proteomes" id="UP000287388">
    <property type="component" value="Chromosome"/>
</dbReference>
<evidence type="ECO:0000313" key="6">
    <source>
        <dbReference type="EMBL" id="SPU46067.1"/>
    </source>
</evidence>
<organism evidence="6 7">
    <name type="scientific">Brevundimonas diminuta</name>
    <name type="common">Pseudomonas diminuta</name>
    <dbReference type="NCBI Taxonomy" id="293"/>
    <lineage>
        <taxon>Bacteria</taxon>
        <taxon>Pseudomonadati</taxon>
        <taxon>Pseudomonadota</taxon>
        <taxon>Alphaproteobacteria</taxon>
        <taxon>Caulobacterales</taxon>
        <taxon>Caulobacteraceae</taxon>
        <taxon>Brevundimonas</taxon>
    </lineage>
</organism>
<reference evidence="5 9" key="3">
    <citation type="submission" date="2020-12" db="EMBL/GenBank/DDBJ databases">
        <title>FDA dAtabase for Regulatory Grade micrObial Sequences (FDA-ARGOS): Supporting development and validation of Infectious Disease Dx tests.</title>
        <authorList>
            <person name="Kerrigan L."/>
            <person name="Long C."/>
            <person name="Tallon L."/>
            <person name="Sadzewicz L."/>
            <person name="Zhao X."/>
            <person name="Boylan J."/>
            <person name="Ott S."/>
            <person name="Bowen H."/>
            <person name="Vavikolanu K."/>
            <person name="Mehta A."/>
            <person name="Aluvathingal J."/>
            <person name="Nadendla S."/>
            <person name="Yan Y."/>
            <person name="Sichtig H."/>
        </authorList>
    </citation>
    <scope>NUCLEOTIDE SEQUENCE [LARGE SCALE GENOMIC DNA]</scope>
    <source>
        <strain evidence="5 9">FDAARGOS_1026</strain>
    </source>
</reference>